<feature type="signal peptide" evidence="1">
    <location>
        <begin position="1"/>
        <end position="17"/>
    </location>
</feature>
<comment type="caution">
    <text evidence="2">The sequence shown here is derived from an EMBL/GenBank/DDBJ whole genome shotgun (WGS) entry which is preliminary data.</text>
</comment>
<evidence type="ECO:0000313" key="3">
    <source>
        <dbReference type="Proteomes" id="UP001595387"/>
    </source>
</evidence>
<proteinExistence type="predicted"/>
<sequence>MRGMIAVLLFISFFASAGWLGGEAQAQVEEREDTTHEWVESSTTEDIIHADSHEYTYWKNFLRVTRTCEISHRVTTTVYYCDAHNHTKSETNLDEIIHSGKHR</sequence>
<gene>
    <name evidence="2" type="ORF">ACFODW_15110</name>
</gene>
<protein>
    <submittedName>
        <fullName evidence="2">Uncharacterized protein</fullName>
    </submittedName>
</protein>
<name>A0ABV7A9W9_9BACI</name>
<dbReference type="RefSeq" id="WP_390307621.1">
    <property type="nucleotide sequence ID" value="NZ_JBHRRZ010000038.1"/>
</dbReference>
<accession>A0ABV7A9W9</accession>
<keyword evidence="3" id="KW-1185">Reference proteome</keyword>
<dbReference type="EMBL" id="JBHRRZ010000038">
    <property type="protein sequence ID" value="MFC2949649.1"/>
    <property type="molecule type" value="Genomic_DNA"/>
</dbReference>
<feature type="chain" id="PRO_5046633957" evidence="1">
    <location>
        <begin position="18"/>
        <end position="103"/>
    </location>
</feature>
<dbReference type="Proteomes" id="UP001595387">
    <property type="component" value="Unassembled WGS sequence"/>
</dbReference>
<reference evidence="3" key="1">
    <citation type="journal article" date="2019" name="Int. J. Syst. Evol. Microbiol.">
        <title>The Global Catalogue of Microorganisms (GCM) 10K type strain sequencing project: providing services to taxonomists for standard genome sequencing and annotation.</title>
        <authorList>
            <consortium name="The Broad Institute Genomics Platform"/>
            <consortium name="The Broad Institute Genome Sequencing Center for Infectious Disease"/>
            <person name="Wu L."/>
            <person name="Ma J."/>
        </authorList>
    </citation>
    <scope>NUCLEOTIDE SEQUENCE [LARGE SCALE GENOMIC DNA]</scope>
    <source>
        <strain evidence="3">KCTC 13193</strain>
    </source>
</reference>
<evidence type="ECO:0000256" key="1">
    <source>
        <dbReference type="SAM" id="SignalP"/>
    </source>
</evidence>
<organism evidence="2 3">
    <name type="scientific">Virgibacillus sediminis</name>
    <dbReference type="NCBI Taxonomy" id="202260"/>
    <lineage>
        <taxon>Bacteria</taxon>
        <taxon>Bacillati</taxon>
        <taxon>Bacillota</taxon>
        <taxon>Bacilli</taxon>
        <taxon>Bacillales</taxon>
        <taxon>Bacillaceae</taxon>
        <taxon>Virgibacillus</taxon>
    </lineage>
</organism>
<keyword evidence="1" id="KW-0732">Signal</keyword>
<evidence type="ECO:0000313" key="2">
    <source>
        <dbReference type="EMBL" id="MFC2949649.1"/>
    </source>
</evidence>